<feature type="compositionally biased region" description="Polar residues" evidence="6">
    <location>
        <begin position="1264"/>
        <end position="1275"/>
    </location>
</feature>
<dbReference type="PANTHER" id="PTHR12652">
    <property type="entry name" value="PEROXISOMAL BIOGENESIS FACTOR 11"/>
    <property type="match status" value="1"/>
</dbReference>
<dbReference type="Pfam" id="PF05648">
    <property type="entry name" value="PEX11"/>
    <property type="match status" value="1"/>
</dbReference>
<dbReference type="Proteomes" id="UP000054937">
    <property type="component" value="Unassembled WGS sequence"/>
</dbReference>
<feature type="coiled-coil region" evidence="5">
    <location>
        <begin position="176"/>
        <end position="210"/>
    </location>
</feature>
<sequence>MTEKTIKTTNTLVYVGMNFSKYFSTLLKTTSGRDKFLSLLQYMAQFYYSCAKHSTLDPVKEQFLKNALQSVRIAKIFEDSLSQARKTFRLLKFVDDAKAMAQALKTKKPWFFKLVQWVEAFFSFNYYLTDNILWIVSLLIQSKYYNHSAAKKWKNWKNRFSMWRINVGIFKLIWHLAIRQKKIIEMEQEIKNLEDKKVQKNDQAYELMKKYLKNKRKNRFDILNLIINVSRFFLLYKSLHYPLYKQLDPIFVSFNGLNQAALSLIKTIYEKRIFVQIESGSEKLPNNSNISQIQGQNSDLRNIHNQNYNQSHLGTFATRQKTWQNLLQNSQQFQSVQEIQQEDEENQQQNNEQKKQNINQENQDNLDEKQKQQLTKNNENGVQNEQCVGSSLSTIQGNSDQNQNQNQHQNNQNFEQQKRMRKQSSFEVGMLESEQNRKDDFFRENFLPENLNQQEIQQNNFQESGINLSISQEELENLLNYNIQLRNDIKNPEKDKNVYHLLQKQKERERKQKEQQKKEQEQNSLFNFGFMENSQKNNKEYDEQEQNDDLDEQNLYFKKFDEKLRKDGENINNKQFNQQQKFEQEKILKQQQLQQELKKQQILQQQNQNLGLDKNLIQFMSKKQTVQQKQFSNKIFKRSQLELQGIKIKDIQIMNTFQYQPLYESNENQMIVVLSQDNLIYIYDVTGYQIVDTYDPKMEVKLMTIGPKSDEYLINLLSNDNVVQVAKLSQKKILQKNNKSENNEVVLPRGKKGKQNERYRYPLKKDLEFSLDYGKFEEILGNQNQSENDGEYILKRVYAEDGTFVENYIFIQKKVSDEILQVKKQILMNYNYLCFQYITVKGYNYFLLGDDKGNIHSYHRNGTYHNTVNVSLDPIKQITKSISSNTLFVTQNHVGFYNPVKGEQVPPFCDQIYDGIQQVKFDQNFNNYLYILTEKQEIIVFEIRNQDKSCRFKHMFQSQFDEGKKLQMRSIKNSLMVMDPETNIMKVFNTTDINQQEDLESLEHSILYQIQQRNYDQDSDLFYQVNKGTGFTSYMVYAESGLNSTFFSFYEIKTPQRKDNSDFLNNLRYPLMILGIAGAAGYQYWKRKDKISGKKEKFTQQEAEQFEKMFSESGLGGFNKGLNKNEDSQFGNKLGKNNYLNSKKKEGGYSSSDSGKPRSILKSQGKYMGDSDFKKGKKSKFQQQYDSSSEEEIIQQKKSKNNNKYNQEEMEEEEEQIYTASTGKKFNKKDLEQLNKYKDTLNSLTQKTMDLGSSLEQIQSNRLINQQYDSNNNSYFEDEDEDLD</sequence>
<feature type="region of interest" description="Disordered" evidence="6">
    <location>
        <begin position="1126"/>
        <end position="1218"/>
    </location>
</feature>
<dbReference type="InterPro" id="IPR008733">
    <property type="entry name" value="PEX11"/>
</dbReference>
<feature type="region of interest" description="Disordered" evidence="6">
    <location>
        <begin position="506"/>
        <end position="529"/>
    </location>
</feature>
<keyword evidence="8" id="KW-1185">Reference proteome</keyword>
<dbReference type="InterPro" id="IPR036322">
    <property type="entry name" value="WD40_repeat_dom_sf"/>
</dbReference>
<accession>A0A0V0Q955</accession>
<dbReference type="PANTHER" id="PTHR12652:SF50">
    <property type="entry name" value="PEROXIN 11"/>
    <property type="match status" value="1"/>
</dbReference>
<dbReference type="GO" id="GO:0005778">
    <property type="term" value="C:peroxisomal membrane"/>
    <property type="evidence" value="ECO:0007669"/>
    <property type="project" value="UniProtKB-SubCell"/>
</dbReference>
<dbReference type="OrthoDB" id="311886at2759"/>
<feature type="region of interest" description="Disordered" evidence="6">
    <location>
        <begin position="1264"/>
        <end position="1284"/>
    </location>
</feature>
<evidence type="ECO:0000256" key="1">
    <source>
        <dbReference type="ARBA" id="ARBA00022593"/>
    </source>
</evidence>
<keyword evidence="3" id="KW-0576">Peroxisome</keyword>
<proteinExistence type="predicted"/>
<dbReference type="SUPFAM" id="SSF50978">
    <property type="entry name" value="WD40 repeat-like"/>
    <property type="match status" value="1"/>
</dbReference>
<dbReference type="InParanoid" id="A0A0V0Q955"/>
<gene>
    <name evidence="7" type="ORF">PPERSA_00043</name>
</gene>
<keyword evidence="1" id="KW-0962">Peroxisome biogenesis</keyword>
<feature type="region of interest" description="Disordered" evidence="6">
    <location>
        <begin position="334"/>
        <end position="355"/>
    </location>
</feature>
<feature type="compositionally biased region" description="Low complexity" evidence="6">
    <location>
        <begin position="396"/>
        <end position="415"/>
    </location>
</feature>
<protein>
    <submittedName>
        <fullName evidence="7">WD40-repeat-containing domain</fullName>
    </submittedName>
</protein>
<evidence type="ECO:0000256" key="4">
    <source>
        <dbReference type="ARBA" id="ARBA00046271"/>
    </source>
</evidence>
<evidence type="ECO:0000313" key="8">
    <source>
        <dbReference type="Proteomes" id="UP000054937"/>
    </source>
</evidence>
<keyword evidence="5" id="KW-0175">Coiled coil</keyword>
<evidence type="ECO:0000256" key="3">
    <source>
        <dbReference type="ARBA" id="ARBA00023140"/>
    </source>
</evidence>
<feature type="compositionally biased region" description="Basic and acidic residues" evidence="6">
    <location>
        <begin position="506"/>
        <end position="521"/>
    </location>
</feature>
<dbReference type="GO" id="GO:0016559">
    <property type="term" value="P:peroxisome fission"/>
    <property type="evidence" value="ECO:0007669"/>
    <property type="project" value="InterPro"/>
</dbReference>
<evidence type="ECO:0000313" key="7">
    <source>
        <dbReference type="EMBL" id="KRW98551.1"/>
    </source>
</evidence>
<comment type="caution">
    <text evidence="7">The sequence shown here is derived from an EMBL/GenBank/DDBJ whole genome shotgun (WGS) entry which is preliminary data.</text>
</comment>
<dbReference type="EMBL" id="LDAU01000240">
    <property type="protein sequence ID" value="KRW98551.1"/>
    <property type="molecule type" value="Genomic_DNA"/>
</dbReference>
<comment type="subcellular location">
    <subcellularLocation>
        <location evidence="4">Peroxisome membrane</location>
    </subcellularLocation>
</comment>
<name>A0A0V0Q955_PSEPJ</name>
<reference evidence="7 8" key="1">
    <citation type="journal article" date="2015" name="Sci. Rep.">
        <title>Genome of the facultative scuticociliatosis pathogen Pseudocohnilembus persalinus provides insight into its virulence through horizontal gene transfer.</title>
        <authorList>
            <person name="Xiong J."/>
            <person name="Wang G."/>
            <person name="Cheng J."/>
            <person name="Tian M."/>
            <person name="Pan X."/>
            <person name="Warren A."/>
            <person name="Jiang C."/>
            <person name="Yuan D."/>
            <person name="Miao W."/>
        </authorList>
    </citation>
    <scope>NUCLEOTIDE SEQUENCE [LARGE SCALE GENOMIC DNA]</scope>
    <source>
        <strain evidence="7">36N120E</strain>
    </source>
</reference>
<feature type="region of interest" description="Disordered" evidence="6">
    <location>
        <begin position="392"/>
        <end position="423"/>
    </location>
</feature>
<keyword evidence="2" id="KW-0472">Membrane</keyword>
<evidence type="ECO:0000256" key="5">
    <source>
        <dbReference type="SAM" id="Coils"/>
    </source>
</evidence>
<evidence type="ECO:0000256" key="6">
    <source>
        <dbReference type="SAM" id="MobiDB-lite"/>
    </source>
</evidence>
<organism evidence="7 8">
    <name type="scientific">Pseudocohnilembus persalinus</name>
    <name type="common">Ciliate</name>
    <dbReference type="NCBI Taxonomy" id="266149"/>
    <lineage>
        <taxon>Eukaryota</taxon>
        <taxon>Sar</taxon>
        <taxon>Alveolata</taxon>
        <taxon>Ciliophora</taxon>
        <taxon>Intramacronucleata</taxon>
        <taxon>Oligohymenophorea</taxon>
        <taxon>Scuticociliatia</taxon>
        <taxon>Philasterida</taxon>
        <taxon>Pseudocohnilembidae</taxon>
        <taxon>Pseudocohnilembus</taxon>
    </lineage>
</organism>
<evidence type="ECO:0000256" key="2">
    <source>
        <dbReference type="ARBA" id="ARBA00023136"/>
    </source>
</evidence>